<dbReference type="Pfam" id="PF01221">
    <property type="entry name" value="Dynein_light"/>
    <property type="match status" value="1"/>
</dbReference>
<dbReference type="GO" id="GO:0045505">
    <property type="term" value="F:dynein intermediate chain binding"/>
    <property type="evidence" value="ECO:0007669"/>
    <property type="project" value="TreeGrafter"/>
</dbReference>
<dbReference type="SMART" id="SM01375">
    <property type="entry name" value="Dynein_light"/>
    <property type="match status" value="1"/>
</dbReference>
<evidence type="ECO:0008006" key="4">
    <source>
        <dbReference type="Google" id="ProtNLM"/>
    </source>
</evidence>
<feature type="region of interest" description="Disordered" evidence="1">
    <location>
        <begin position="1"/>
        <end position="57"/>
    </location>
</feature>
<dbReference type="InterPro" id="IPR037177">
    <property type="entry name" value="DLC_sf"/>
</dbReference>
<evidence type="ECO:0000313" key="2">
    <source>
        <dbReference type="EMBL" id="KAG9449605.1"/>
    </source>
</evidence>
<sequence length="247" mass="26983">MDPTLNKQHLLIPPNSPFSSSSRKIKPASRSPKKNLRSSHRRATTVPPVKHSDSVSADPSLVDIHLQTKSMTVSDDSAPSNLKPISALLKSLHVESLPQPGSPRVADIKEMSKTGFSGRGAAQKVLDEKRLVLVGGGRRSFSGSDVEVGCLFARFGARIVAKDMPPFMQIHAVTCARKTYDGLEKFSSKTLAFTLKKEFDKVYGPAWHCIVGSSFGSFVTHSVGGFLYFSLEKVHILLFKTAMQRSD</sequence>
<dbReference type="EMBL" id="JAINDJ010000004">
    <property type="protein sequence ID" value="KAG9449605.1"/>
    <property type="molecule type" value="Genomic_DNA"/>
</dbReference>
<dbReference type="FunFam" id="3.30.740.10:FF:000003">
    <property type="entry name" value="Dynein light chain"/>
    <property type="match status" value="1"/>
</dbReference>
<protein>
    <recommendedName>
        <fullName evidence="4">Dynein light chain</fullName>
    </recommendedName>
</protein>
<accession>A0AAV7ENB2</accession>
<dbReference type="SUPFAM" id="SSF54648">
    <property type="entry name" value="DLC"/>
    <property type="match status" value="1"/>
</dbReference>
<evidence type="ECO:0000256" key="1">
    <source>
        <dbReference type="SAM" id="MobiDB-lite"/>
    </source>
</evidence>
<dbReference type="Gene3D" id="3.30.740.10">
    <property type="entry name" value="Protein Inhibitor Of Neuronal Nitric Oxide Synthase"/>
    <property type="match status" value="1"/>
</dbReference>
<name>A0AAV7ENB2_ARIFI</name>
<proteinExistence type="predicted"/>
<dbReference type="Proteomes" id="UP000825729">
    <property type="component" value="Unassembled WGS sequence"/>
</dbReference>
<keyword evidence="3" id="KW-1185">Reference proteome</keyword>
<reference evidence="2 3" key="1">
    <citation type="submission" date="2021-07" db="EMBL/GenBank/DDBJ databases">
        <title>The Aristolochia fimbriata genome: insights into angiosperm evolution, floral development and chemical biosynthesis.</title>
        <authorList>
            <person name="Jiao Y."/>
        </authorList>
    </citation>
    <scope>NUCLEOTIDE SEQUENCE [LARGE SCALE GENOMIC DNA]</scope>
    <source>
        <strain evidence="2">IBCAS-2021</strain>
        <tissue evidence="2">Leaf</tissue>
    </source>
</reference>
<feature type="compositionally biased region" description="Basic residues" evidence="1">
    <location>
        <begin position="23"/>
        <end position="43"/>
    </location>
</feature>
<dbReference type="PANTHER" id="PTHR11886">
    <property type="entry name" value="DYNEIN LIGHT CHAIN"/>
    <property type="match status" value="1"/>
</dbReference>
<dbReference type="AlphaFoldDB" id="A0AAV7ENB2"/>
<gene>
    <name evidence="2" type="ORF">H6P81_009570</name>
</gene>
<dbReference type="PANTHER" id="PTHR11886:SF80">
    <property type="entry name" value="OS01G0555600 PROTEIN"/>
    <property type="match status" value="1"/>
</dbReference>
<evidence type="ECO:0000313" key="3">
    <source>
        <dbReference type="Proteomes" id="UP000825729"/>
    </source>
</evidence>
<dbReference type="InterPro" id="IPR001372">
    <property type="entry name" value="Dynein_light_chain_typ-1/2"/>
</dbReference>
<dbReference type="GO" id="GO:0007017">
    <property type="term" value="P:microtubule-based process"/>
    <property type="evidence" value="ECO:0007669"/>
    <property type="project" value="InterPro"/>
</dbReference>
<dbReference type="GO" id="GO:0005868">
    <property type="term" value="C:cytoplasmic dynein complex"/>
    <property type="evidence" value="ECO:0007669"/>
    <property type="project" value="TreeGrafter"/>
</dbReference>
<organism evidence="2 3">
    <name type="scientific">Aristolochia fimbriata</name>
    <name type="common">White veined hardy Dutchman's pipe vine</name>
    <dbReference type="NCBI Taxonomy" id="158543"/>
    <lineage>
        <taxon>Eukaryota</taxon>
        <taxon>Viridiplantae</taxon>
        <taxon>Streptophyta</taxon>
        <taxon>Embryophyta</taxon>
        <taxon>Tracheophyta</taxon>
        <taxon>Spermatophyta</taxon>
        <taxon>Magnoliopsida</taxon>
        <taxon>Magnoliidae</taxon>
        <taxon>Piperales</taxon>
        <taxon>Aristolochiaceae</taxon>
        <taxon>Aristolochia</taxon>
    </lineage>
</organism>
<comment type="caution">
    <text evidence="2">The sequence shown here is derived from an EMBL/GenBank/DDBJ whole genome shotgun (WGS) entry which is preliminary data.</text>
</comment>